<reference evidence="2" key="1">
    <citation type="journal article" date="2022" name="Mol. Ecol. Resour.">
        <title>The genomes of chicory, endive, great burdock and yacon provide insights into Asteraceae palaeo-polyploidization history and plant inulin production.</title>
        <authorList>
            <person name="Fan W."/>
            <person name="Wang S."/>
            <person name="Wang H."/>
            <person name="Wang A."/>
            <person name="Jiang F."/>
            <person name="Liu H."/>
            <person name="Zhao H."/>
            <person name="Xu D."/>
            <person name="Zhang Y."/>
        </authorList>
    </citation>
    <scope>NUCLEOTIDE SEQUENCE [LARGE SCALE GENOMIC DNA]</scope>
    <source>
        <strain evidence="2">cv. Niubang</strain>
    </source>
</reference>
<dbReference type="EMBL" id="CM042047">
    <property type="protein sequence ID" value="KAI3773142.1"/>
    <property type="molecule type" value="Genomic_DNA"/>
</dbReference>
<evidence type="ECO:0000313" key="1">
    <source>
        <dbReference type="EMBL" id="KAI3773142.1"/>
    </source>
</evidence>
<keyword evidence="2" id="KW-1185">Reference proteome</keyword>
<gene>
    <name evidence="1" type="ORF">L6452_04345</name>
</gene>
<reference evidence="1 2" key="2">
    <citation type="journal article" date="2022" name="Mol. Ecol. Resour.">
        <title>The genomes of chicory, endive, great burdock and yacon provide insights into Asteraceae paleo-polyploidization history and plant inulin production.</title>
        <authorList>
            <person name="Fan W."/>
            <person name="Wang S."/>
            <person name="Wang H."/>
            <person name="Wang A."/>
            <person name="Jiang F."/>
            <person name="Liu H."/>
            <person name="Zhao H."/>
            <person name="Xu D."/>
            <person name="Zhang Y."/>
        </authorList>
    </citation>
    <scope>NUCLEOTIDE SEQUENCE [LARGE SCALE GENOMIC DNA]</scope>
    <source>
        <strain evidence="2">cv. Niubang</strain>
        <tissue evidence="1">Leaf</tissue>
    </source>
</reference>
<comment type="caution">
    <text evidence="1">The sequence shown here is derived from an EMBL/GenBank/DDBJ whole genome shotgun (WGS) entry which is preliminary data.</text>
</comment>
<name>A0ACB9FRD1_ARCLA</name>
<organism evidence="1 2">
    <name type="scientific">Arctium lappa</name>
    <name type="common">Greater burdock</name>
    <name type="synonym">Lappa major</name>
    <dbReference type="NCBI Taxonomy" id="4217"/>
    <lineage>
        <taxon>Eukaryota</taxon>
        <taxon>Viridiplantae</taxon>
        <taxon>Streptophyta</taxon>
        <taxon>Embryophyta</taxon>
        <taxon>Tracheophyta</taxon>
        <taxon>Spermatophyta</taxon>
        <taxon>Magnoliopsida</taxon>
        <taxon>eudicotyledons</taxon>
        <taxon>Gunneridae</taxon>
        <taxon>Pentapetalae</taxon>
        <taxon>asterids</taxon>
        <taxon>campanulids</taxon>
        <taxon>Asterales</taxon>
        <taxon>Asteraceae</taxon>
        <taxon>Carduoideae</taxon>
        <taxon>Cardueae</taxon>
        <taxon>Arctiinae</taxon>
        <taxon>Arctium</taxon>
    </lineage>
</organism>
<protein>
    <submittedName>
        <fullName evidence="1">Uncharacterized protein</fullName>
    </submittedName>
</protein>
<evidence type="ECO:0000313" key="2">
    <source>
        <dbReference type="Proteomes" id="UP001055879"/>
    </source>
</evidence>
<dbReference type="Proteomes" id="UP001055879">
    <property type="component" value="Linkage Group LG01"/>
</dbReference>
<accession>A0ACB9FRD1</accession>
<proteinExistence type="predicted"/>
<sequence>MGSVVRRLSLRSFFKLVHQQMLQSVSKIYLLYGLPMLGLQAMKAENESISESGGPLKMEIHVDKEQSTIDIQEAEYVLQQVEKYHSIDEVVRKEIRQQAHLTRGKSNTNEFKFNSQKDPDQMGLDATVTLVKDR</sequence>